<evidence type="ECO:0000259" key="6">
    <source>
        <dbReference type="PROSITE" id="PS50066"/>
    </source>
</evidence>
<dbReference type="InterPro" id="IPR036879">
    <property type="entry name" value="TF_MADSbox_sf"/>
</dbReference>
<keyword evidence="8" id="KW-1185">Reference proteome</keyword>
<dbReference type="GO" id="GO:0046983">
    <property type="term" value="F:protein dimerization activity"/>
    <property type="evidence" value="ECO:0007669"/>
    <property type="project" value="InterPro"/>
</dbReference>
<reference evidence="7 8" key="1">
    <citation type="submission" date="2019-01" db="EMBL/GenBank/DDBJ databases">
        <title>Sequencing of cultivated peanut Arachis hypogaea provides insights into genome evolution and oil improvement.</title>
        <authorList>
            <person name="Chen X."/>
        </authorList>
    </citation>
    <scope>NUCLEOTIDE SEQUENCE [LARGE SCALE GENOMIC DNA]</scope>
    <source>
        <strain evidence="8">cv. Fuhuasheng</strain>
        <tissue evidence="7">Leaves</tissue>
    </source>
</reference>
<dbReference type="CDD" id="cd00265">
    <property type="entry name" value="MADS_MEF2_like"/>
    <property type="match status" value="1"/>
</dbReference>
<dbReference type="PROSITE" id="PS50066">
    <property type="entry name" value="MADS_BOX_2"/>
    <property type="match status" value="3"/>
</dbReference>
<dbReference type="SMART" id="SM00432">
    <property type="entry name" value="MADS"/>
    <property type="match status" value="3"/>
</dbReference>
<feature type="domain" description="MADS-box" evidence="6">
    <location>
        <begin position="297"/>
        <end position="342"/>
    </location>
</feature>
<keyword evidence="3" id="KW-0238">DNA-binding</keyword>
<proteinExistence type="predicted"/>
<feature type="domain" description="MADS-box" evidence="6">
    <location>
        <begin position="1"/>
        <end position="61"/>
    </location>
</feature>
<evidence type="ECO:0000256" key="3">
    <source>
        <dbReference type="ARBA" id="ARBA00023125"/>
    </source>
</evidence>
<gene>
    <name evidence="7" type="ORF">Ahy_Scaffold7g108280</name>
</gene>
<sequence>MGRVKVPIKKIENITNRQITFSKRKNGLIKKAYELSVLCDVDVVLITFSPSGRPTLFSSNTSFDEILERYINLPPQERQKIYNQENMQRMINKLKIEAEQICQVPSPVNSDFQLEKIQKELYICKSHLEEMEKRLRIFEGDPREITTLCEAEYRQHILQQTLEQVQLRKVDLANTVDVDELFVGGTSNNPVEWLPQKDPNVDILNFVDAYAPASLVDQQSHSAVVDMLGTSSTLVPYTNTLQLQMNPENNSSEVCTLSPEFGQVIDIDGSSWEQLYDLGNRSLSIAEAREEEQYLNMEKVKVFIKKIENITNRQITFSKRRKGLVKKAYERSIFCNVDIALITTDLLSFLSAQDMGRVKVPIKKIENITNRQIIFSKRKNGLIKKAYELSVLCDVDVVLITFSPSGRPALFSSSTRRNGETTKVIHVRSLHFFEAEYRQHILQQTLEQVQLRKVDLANTVDVDGLFFGGTSNNSVEWLPEEDPNVDILNFGSTIT</sequence>
<dbReference type="SUPFAM" id="SSF55455">
    <property type="entry name" value="SRF-like"/>
    <property type="match status" value="3"/>
</dbReference>
<dbReference type="EMBL" id="SDMP01000027">
    <property type="protein sequence ID" value="RYQ79083.1"/>
    <property type="molecule type" value="Genomic_DNA"/>
</dbReference>
<comment type="subcellular location">
    <subcellularLocation>
        <location evidence="1">Nucleus</location>
    </subcellularLocation>
</comment>
<dbReference type="PANTHER" id="PTHR48019">
    <property type="entry name" value="SERUM RESPONSE FACTOR HOMOLOG"/>
    <property type="match status" value="1"/>
</dbReference>
<feature type="domain" description="MADS-box" evidence="6">
    <location>
        <begin position="355"/>
        <end position="415"/>
    </location>
</feature>
<evidence type="ECO:0000313" key="7">
    <source>
        <dbReference type="EMBL" id="RYQ79083.1"/>
    </source>
</evidence>
<dbReference type="Gene3D" id="3.40.1810.10">
    <property type="entry name" value="Transcription factor, MADS-box"/>
    <property type="match status" value="3"/>
</dbReference>
<evidence type="ECO:0000256" key="2">
    <source>
        <dbReference type="ARBA" id="ARBA00023015"/>
    </source>
</evidence>
<dbReference type="GO" id="GO:0045944">
    <property type="term" value="P:positive regulation of transcription by RNA polymerase II"/>
    <property type="evidence" value="ECO:0007669"/>
    <property type="project" value="InterPro"/>
</dbReference>
<name>A0A444WP38_ARAHY</name>
<dbReference type="GO" id="GO:0005634">
    <property type="term" value="C:nucleus"/>
    <property type="evidence" value="ECO:0007669"/>
    <property type="project" value="UniProtKB-SubCell"/>
</dbReference>
<dbReference type="AlphaFoldDB" id="A0A444WP38"/>
<dbReference type="PRINTS" id="PR00404">
    <property type="entry name" value="MADSDOMAIN"/>
</dbReference>
<dbReference type="InterPro" id="IPR002100">
    <property type="entry name" value="TF_MADSbox"/>
</dbReference>
<evidence type="ECO:0000256" key="4">
    <source>
        <dbReference type="ARBA" id="ARBA00023163"/>
    </source>
</evidence>
<dbReference type="InterPro" id="IPR033896">
    <property type="entry name" value="MEF2-like_N"/>
</dbReference>
<keyword evidence="2" id="KW-0805">Transcription regulation</keyword>
<dbReference type="FunFam" id="3.40.1810.10:FF:000028">
    <property type="entry name" value="Agamous-like MADS-box protein AGL66 isoform A"/>
    <property type="match status" value="1"/>
</dbReference>
<keyword evidence="5" id="KW-0539">Nucleus</keyword>
<protein>
    <recommendedName>
        <fullName evidence="6">MADS-box domain-containing protein</fullName>
    </recommendedName>
</protein>
<accession>A0A444WP38</accession>
<dbReference type="GO" id="GO:0000977">
    <property type="term" value="F:RNA polymerase II transcription regulatory region sequence-specific DNA binding"/>
    <property type="evidence" value="ECO:0007669"/>
    <property type="project" value="InterPro"/>
</dbReference>
<evidence type="ECO:0000256" key="5">
    <source>
        <dbReference type="ARBA" id="ARBA00023242"/>
    </source>
</evidence>
<dbReference type="InterPro" id="IPR050142">
    <property type="entry name" value="MADS-box/MEF2_TF"/>
</dbReference>
<dbReference type="Pfam" id="PF00319">
    <property type="entry name" value="SRF-TF"/>
    <property type="match status" value="3"/>
</dbReference>
<evidence type="ECO:0000256" key="1">
    <source>
        <dbReference type="ARBA" id="ARBA00004123"/>
    </source>
</evidence>
<keyword evidence="4" id="KW-0804">Transcription</keyword>
<dbReference type="Proteomes" id="UP000289738">
    <property type="component" value="Unassembled WGS sequence"/>
</dbReference>
<evidence type="ECO:0000313" key="8">
    <source>
        <dbReference type="Proteomes" id="UP000289738"/>
    </source>
</evidence>
<organism evidence="7 8">
    <name type="scientific">Arachis hypogaea</name>
    <name type="common">Peanut</name>
    <dbReference type="NCBI Taxonomy" id="3818"/>
    <lineage>
        <taxon>Eukaryota</taxon>
        <taxon>Viridiplantae</taxon>
        <taxon>Streptophyta</taxon>
        <taxon>Embryophyta</taxon>
        <taxon>Tracheophyta</taxon>
        <taxon>Spermatophyta</taxon>
        <taxon>Magnoliopsida</taxon>
        <taxon>eudicotyledons</taxon>
        <taxon>Gunneridae</taxon>
        <taxon>Pentapetalae</taxon>
        <taxon>rosids</taxon>
        <taxon>fabids</taxon>
        <taxon>Fabales</taxon>
        <taxon>Fabaceae</taxon>
        <taxon>Papilionoideae</taxon>
        <taxon>50 kb inversion clade</taxon>
        <taxon>dalbergioids sensu lato</taxon>
        <taxon>Dalbergieae</taxon>
        <taxon>Pterocarpus clade</taxon>
        <taxon>Arachis</taxon>
    </lineage>
</organism>
<comment type="caution">
    <text evidence="7">The sequence shown here is derived from an EMBL/GenBank/DDBJ whole genome shotgun (WGS) entry which is preliminary data.</text>
</comment>